<proteinExistence type="predicted"/>
<dbReference type="InterPro" id="IPR004843">
    <property type="entry name" value="Calcineurin-like_PHP"/>
</dbReference>
<feature type="domain" description="Calcineurin-like phosphoesterase" evidence="4">
    <location>
        <begin position="193"/>
        <end position="363"/>
    </location>
</feature>
<feature type="transmembrane region" description="Helical" evidence="3">
    <location>
        <begin position="74"/>
        <end position="99"/>
    </location>
</feature>
<evidence type="ECO:0000313" key="6">
    <source>
        <dbReference type="Proteomes" id="UP000663090"/>
    </source>
</evidence>
<evidence type="ECO:0000256" key="3">
    <source>
        <dbReference type="SAM" id="Phobius"/>
    </source>
</evidence>
<dbReference type="PANTHER" id="PTHR31302:SF31">
    <property type="entry name" value="PHOSPHODIESTERASE YAEI"/>
    <property type="match status" value="1"/>
</dbReference>
<keyword evidence="3" id="KW-0472">Membrane</keyword>
<dbReference type="EMBL" id="CP071091">
    <property type="protein sequence ID" value="QSQ11534.1"/>
    <property type="molecule type" value="Genomic_DNA"/>
</dbReference>
<protein>
    <submittedName>
        <fullName evidence="5">Metallophosphoesterase</fullName>
    </submittedName>
</protein>
<dbReference type="Proteomes" id="UP000663090">
    <property type="component" value="Chromosome"/>
</dbReference>
<reference evidence="5 6" key="1">
    <citation type="submission" date="2021-02" db="EMBL/GenBank/DDBJ databases">
        <title>De Novo genome assembly of isolated myxobacteria.</title>
        <authorList>
            <person name="Stevens D.C."/>
        </authorList>
    </citation>
    <scope>NUCLEOTIDE SEQUENCE [LARGE SCALE GENOMIC DNA]</scope>
    <source>
        <strain evidence="5 6">SCHIC003</strain>
    </source>
</reference>
<dbReference type="InterPro" id="IPR051158">
    <property type="entry name" value="Metallophosphoesterase_sf"/>
</dbReference>
<dbReference type="InterPro" id="IPR029052">
    <property type="entry name" value="Metallo-depent_PP-like"/>
</dbReference>
<keyword evidence="3" id="KW-1133">Transmembrane helix</keyword>
<keyword evidence="3" id="KW-0812">Transmembrane</keyword>
<dbReference type="SUPFAM" id="SSF56300">
    <property type="entry name" value="Metallo-dependent phosphatases"/>
    <property type="match status" value="1"/>
</dbReference>
<feature type="transmembrane region" description="Helical" evidence="3">
    <location>
        <begin position="39"/>
        <end position="62"/>
    </location>
</feature>
<organism evidence="5 6">
    <name type="scientific">Myxococcus landrumensis</name>
    <dbReference type="NCBI Taxonomy" id="2813577"/>
    <lineage>
        <taxon>Bacteria</taxon>
        <taxon>Pseudomonadati</taxon>
        <taxon>Myxococcota</taxon>
        <taxon>Myxococcia</taxon>
        <taxon>Myxococcales</taxon>
        <taxon>Cystobacterineae</taxon>
        <taxon>Myxococcaceae</taxon>
        <taxon>Myxococcus</taxon>
    </lineage>
</organism>
<keyword evidence="1" id="KW-0479">Metal-binding</keyword>
<evidence type="ECO:0000313" key="5">
    <source>
        <dbReference type="EMBL" id="QSQ11534.1"/>
    </source>
</evidence>
<dbReference type="PANTHER" id="PTHR31302">
    <property type="entry name" value="TRANSMEMBRANE PROTEIN WITH METALLOPHOSPHOESTERASE DOMAIN-RELATED"/>
    <property type="match status" value="1"/>
</dbReference>
<name>A0ABX7MYN5_9BACT</name>
<evidence type="ECO:0000256" key="2">
    <source>
        <dbReference type="ARBA" id="ARBA00022801"/>
    </source>
</evidence>
<gene>
    <name evidence="5" type="ORF">JY572_24370</name>
</gene>
<dbReference type="CDD" id="cd07385">
    <property type="entry name" value="MPP_YkuE_C"/>
    <property type="match status" value="1"/>
</dbReference>
<dbReference type="Gene3D" id="3.60.21.10">
    <property type="match status" value="1"/>
</dbReference>
<evidence type="ECO:0000259" key="4">
    <source>
        <dbReference type="Pfam" id="PF00149"/>
    </source>
</evidence>
<dbReference type="Pfam" id="PF00149">
    <property type="entry name" value="Metallophos"/>
    <property type="match status" value="1"/>
</dbReference>
<accession>A0ABX7MYN5</accession>
<feature type="transmembrane region" description="Helical" evidence="3">
    <location>
        <begin position="106"/>
        <end position="128"/>
    </location>
</feature>
<evidence type="ECO:0000256" key="1">
    <source>
        <dbReference type="ARBA" id="ARBA00022723"/>
    </source>
</evidence>
<keyword evidence="6" id="KW-1185">Reference proteome</keyword>
<sequence>MLHLPSRWESTRSEVLSLARSSEGVEQEQRRVRTGPPRVLRWLMSLGGILALMGSLHAYLAVRLFVSPEWPAPWGGVGATLVALLFVSIPVGLMGGFGLPSAARRVLQWVSFVWLGSFGILLSAMVVADVVGVVAGWTGLVADPLLLARWKAVGVGAVTVPAVLYAFITARGRATVERVTVPMSGLAPGLGGLKVVQISDVHVGPTLDGRWLRRVVEQVNALKPDIIAVTGDLVDGSVEALREEVRPLAELRASLGVFYVTGNHEYYHGGPAWEAEVARLGLTVLRNTHRVVEREGARLVIAGVTDHDAGHIVPAHASRPSAALAGAPSDVPVVLLAHQPRSALRVAEAGVRVDLQLSGHTHGGQVFPFMFFIKLQQPVVKGLATVAGVRVYTHRGTGYWGPPLRLGPSPEIAELTLVPVN</sequence>
<keyword evidence="2" id="KW-0378">Hydrolase</keyword>
<feature type="transmembrane region" description="Helical" evidence="3">
    <location>
        <begin position="148"/>
        <end position="168"/>
    </location>
</feature>